<protein>
    <recommendedName>
        <fullName evidence="3">Retrovirus-related Pol polyprotein from transposon opus</fullName>
    </recommendedName>
</protein>
<proteinExistence type="predicted"/>
<name>A0A4Y2QGS7_ARAVE</name>
<evidence type="ECO:0008006" key="3">
    <source>
        <dbReference type="Google" id="ProtNLM"/>
    </source>
</evidence>
<dbReference type="PANTHER" id="PTHR24559:SF444">
    <property type="entry name" value="REVERSE TRANSCRIPTASE DOMAIN-CONTAINING PROTEIN"/>
    <property type="match status" value="1"/>
</dbReference>
<sequence>MDAASDFKSVLSEFLDFFNPFSIRKSAIHDAVYHLLNLSPSVKAKPRRFHPMLYGAVKAEFEFLLSEGIIRPSKNPLSSPPHVVPKSDSTVRPVGYYRELNTVTEIHNYHRYYFQDFAHALHDEKTFSTVDIFKEFRKIPITECDKTAVTAQWGLHK</sequence>
<dbReference type="InterPro" id="IPR043128">
    <property type="entry name" value="Rev_trsase/Diguanyl_cyclase"/>
</dbReference>
<dbReference type="Gene3D" id="3.30.70.270">
    <property type="match status" value="1"/>
</dbReference>
<dbReference type="Proteomes" id="UP000499080">
    <property type="component" value="Unassembled WGS sequence"/>
</dbReference>
<dbReference type="OrthoDB" id="6429476at2759"/>
<comment type="caution">
    <text evidence="1">The sequence shown here is derived from an EMBL/GenBank/DDBJ whole genome shotgun (WGS) entry which is preliminary data.</text>
</comment>
<evidence type="ECO:0000313" key="2">
    <source>
        <dbReference type="Proteomes" id="UP000499080"/>
    </source>
</evidence>
<accession>A0A4Y2QGS7</accession>
<keyword evidence="2" id="KW-1185">Reference proteome</keyword>
<organism evidence="1 2">
    <name type="scientific">Araneus ventricosus</name>
    <name type="common">Orbweaver spider</name>
    <name type="synonym">Epeira ventricosa</name>
    <dbReference type="NCBI Taxonomy" id="182803"/>
    <lineage>
        <taxon>Eukaryota</taxon>
        <taxon>Metazoa</taxon>
        <taxon>Ecdysozoa</taxon>
        <taxon>Arthropoda</taxon>
        <taxon>Chelicerata</taxon>
        <taxon>Arachnida</taxon>
        <taxon>Araneae</taxon>
        <taxon>Araneomorphae</taxon>
        <taxon>Entelegynae</taxon>
        <taxon>Araneoidea</taxon>
        <taxon>Araneidae</taxon>
        <taxon>Araneus</taxon>
    </lineage>
</organism>
<dbReference type="Gene3D" id="3.10.10.10">
    <property type="entry name" value="HIV Type 1 Reverse Transcriptase, subunit A, domain 1"/>
    <property type="match status" value="1"/>
</dbReference>
<reference evidence="1 2" key="1">
    <citation type="journal article" date="2019" name="Sci. Rep.">
        <title>Orb-weaving spider Araneus ventricosus genome elucidates the spidroin gene catalogue.</title>
        <authorList>
            <person name="Kono N."/>
            <person name="Nakamura H."/>
            <person name="Ohtoshi R."/>
            <person name="Moran D.A.P."/>
            <person name="Shinohara A."/>
            <person name="Yoshida Y."/>
            <person name="Fujiwara M."/>
            <person name="Mori M."/>
            <person name="Tomita M."/>
            <person name="Arakawa K."/>
        </authorList>
    </citation>
    <scope>NUCLEOTIDE SEQUENCE [LARGE SCALE GENOMIC DNA]</scope>
</reference>
<dbReference type="EMBL" id="BGPR01013837">
    <property type="protein sequence ID" value="GBN62494.1"/>
    <property type="molecule type" value="Genomic_DNA"/>
</dbReference>
<gene>
    <name evidence="1" type="ORF">AVEN_161546_1</name>
</gene>
<dbReference type="InterPro" id="IPR053134">
    <property type="entry name" value="RNA-dir_DNA_polymerase"/>
</dbReference>
<dbReference type="GO" id="GO:0071897">
    <property type="term" value="P:DNA biosynthetic process"/>
    <property type="evidence" value="ECO:0007669"/>
    <property type="project" value="UniProtKB-ARBA"/>
</dbReference>
<dbReference type="SUPFAM" id="SSF56672">
    <property type="entry name" value="DNA/RNA polymerases"/>
    <property type="match status" value="1"/>
</dbReference>
<dbReference type="InterPro" id="IPR043502">
    <property type="entry name" value="DNA/RNA_pol_sf"/>
</dbReference>
<dbReference type="AlphaFoldDB" id="A0A4Y2QGS7"/>
<dbReference type="PANTHER" id="PTHR24559">
    <property type="entry name" value="TRANSPOSON TY3-I GAG-POL POLYPROTEIN"/>
    <property type="match status" value="1"/>
</dbReference>
<evidence type="ECO:0000313" key="1">
    <source>
        <dbReference type="EMBL" id="GBN62494.1"/>
    </source>
</evidence>